<dbReference type="KEGG" id="msv:Mesil_3565"/>
<name>D7BJK2_ALLS1</name>
<sequence>MTRFLLGLLTLAVLLGEALACGLSPSLWQATRYYARAYGLEPELLAAVVWVESRYCPQAVSPAGARGLGQLMPATARGIGIPEHLLHDPQWNLWGSARYLRQQWEAFRNWELALAAYNAGPARVRQYRGVPPFPETRRYVRNVLYVYRFLKQGYTKSR</sequence>
<keyword evidence="2" id="KW-0614">Plasmid</keyword>
<dbReference type="AlphaFoldDB" id="D7BJK2"/>
<dbReference type="PANTHER" id="PTHR37423:SF2">
    <property type="entry name" value="MEMBRANE-BOUND LYTIC MUREIN TRANSGLYCOSYLASE C"/>
    <property type="match status" value="1"/>
</dbReference>
<dbReference type="HOGENOM" id="CLU_065765_7_1_0"/>
<dbReference type="SUPFAM" id="SSF53955">
    <property type="entry name" value="Lysozyme-like"/>
    <property type="match status" value="1"/>
</dbReference>
<geneLocation type="plasmid" evidence="2 3">
    <name>pMESIL02</name>
</geneLocation>
<dbReference type="CAZy" id="GH23">
    <property type="family name" value="Glycoside Hydrolase Family 23"/>
</dbReference>
<evidence type="ECO:0000259" key="1">
    <source>
        <dbReference type="Pfam" id="PF01464"/>
    </source>
</evidence>
<accession>D7BJK2</accession>
<evidence type="ECO:0000313" key="2">
    <source>
        <dbReference type="EMBL" id="ADH65358.1"/>
    </source>
</evidence>
<dbReference type="Proteomes" id="UP000001916">
    <property type="component" value="Plasmid pMESIL02"/>
</dbReference>
<reference evidence="2 3" key="1">
    <citation type="journal article" date="2010" name="Stand. Genomic Sci.">
        <title>Complete genome sequence of Meiothermus silvanus type strain (VI-R2).</title>
        <authorList>
            <person name="Sikorski J."/>
            <person name="Tindall B.J."/>
            <person name="Lowry S."/>
            <person name="Lucas S."/>
            <person name="Nolan M."/>
            <person name="Copeland A."/>
            <person name="Glavina Del Rio T."/>
            <person name="Tice H."/>
            <person name="Cheng J.F."/>
            <person name="Han C."/>
            <person name="Pitluck S."/>
            <person name="Liolios K."/>
            <person name="Ivanova N."/>
            <person name="Mavromatis K."/>
            <person name="Mikhailova N."/>
            <person name="Pati A."/>
            <person name="Goodwin L."/>
            <person name="Chen A."/>
            <person name="Palaniappan K."/>
            <person name="Land M."/>
            <person name="Hauser L."/>
            <person name="Chang Y.J."/>
            <person name="Jeffries C.D."/>
            <person name="Rohde M."/>
            <person name="Goker M."/>
            <person name="Woyke T."/>
            <person name="Bristow J."/>
            <person name="Eisen J.A."/>
            <person name="Markowitz V."/>
            <person name="Hugenholtz P."/>
            <person name="Kyrpides N.C."/>
            <person name="Klenk H.P."/>
            <person name="Lapidus A."/>
        </authorList>
    </citation>
    <scope>NUCLEOTIDE SEQUENCE [LARGE SCALE GENOMIC DNA]</scope>
    <source>
        <strain evidence="3">ATCC 700542 / DSM 9946 / VI-R2</strain>
        <plasmid evidence="3">Plasmid pMESIL02</plasmid>
    </source>
</reference>
<dbReference type="Pfam" id="PF01464">
    <property type="entry name" value="SLT"/>
    <property type="match status" value="1"/>
</dbReference>
<dbReference type="EMBL" id="CP002044">
    <property type="protein sequence ID" value="ADH65358.1"/>
    <property type="molecule type" value="Genomic_DNA"/>
</dbReference>
<dbReference type="CDD" id="cd00254">
    <property type="entry name" value="LT-like"/>
    <property type="match status" value="1"/>
</dbReference>
<keyword evidence="3" id="KW-1185">Reference proteome</keyword>
<dbReference type="Gene3D" id="1.10.530.10">
    <property type="match status" value="1"/>
</dbReference>
<dbReference type="InterPro" id="IPR023346">
    <property type="entry name" value="Lysozyme-like_dom_sf"/>
</dbReference>
<organism evidence="2 3">
    <name type="scientific">Allomeiothermus silvanus (strain ATCC 700542 / DSM 9946 / NBRC 106475 / NCIMB 13440 / VI-R2)</name>
    <name type="common">Thermus silvanus</name>
    <dbReference type="NCBI Taxonomy" id="526227"/>
    <lineage>
        <taxon>Bacteria</taxon>
        <taxon>Thermotogati</taxon>
        <taxon>Deinococcota</taxon>
        <taxon>Deinococci</taxon>
        <taxon>Thermales</taxon>
        <taxon>Thermaceae</taxon>
        <taxon>Allomeiothermus</taxon>
    </lineage>
</organism>
<protein>
    <submittedName>
        <fullName evidence="2">Lytic transglycosylase catalytic</fullName>
    </submittedName>
</protein>
<feature type="domain" description="Transglycosylase SLT" evidence="1">
    <location>
        <begin position="32"/>
        <end position="129"/>
    </location>
</feature>
<gene>
    <name evidence="2" type="ORF">Mesil_3565</name>
</gene>
<dbReference type="InterPro" id="IPR008258">
    <property type="entry name" value="Transglycosylase_SLT_dom_1"/>
</dbReference>
<dbReference type="RefSeq" id="WP_013159833.1">
    <property type="nucleotide sequence ID" value="NC_014214.1"/>
</dbReference>
<proteinExistence type="predicted"/>
<dbReference type="PANTHER" id="PTHR37423">
    <property type="entry name" value="SOLUBLE LYTIC MUREIN TRANSGLYCOSYLASE-RELATED"/>
    <property type="match status" value="1"/>
</dbReference>
<evidence type="ECO:0000313" key="3">
    <source>
        <dbReference type="Proteomes" id="UP000001916"/>
    </source>
</evidence>
<dbReference type="OrthoDB" id="9815002at2"/>